<accession>A0A1H0WST8</accession>
<dbReference type="Gene3D" id="3.40.605.10">
    <property type="entry name" value="Aldehyde Dehydrogenase, Chain A, domain 1"/>
    <property type="match status" value="1"/>
</dbReference>
<name>A0A1H0WST8_9PSEU</name>
<dbReference type="Proteomes" id="UP000199691">
    <property type="component" value="Unassembled WGS sequence"/>
</dbReference>
<comment type="similarity">
    <text evidence="1 5">Belongs to the aldehyde dehydrogenase family.</text>
</comment>
<evidence type="ECO:0000256" key="3">
    <source>
        <dbReference type="ARBA" id="ARBA00023027"/>
    </source>
</evidence>
<evidence type="ECO:0000256" key="4">
    <source>
        <dbReference type="PROSITE-ProRule" id="PRU10007"/>
    </source>
</evidence>
<dbReference type="Pfam" id="PF00171">
    <property type="entry name" value="Aldedh"/>
    <property type="match status" value="1"/>
</dbReference>
<feature type="domain" description="Aldehyde dehydrogenase" evidence="6">
    <location>
        <begin position="22"/>
        <end position="480"/>
    </location>
</feature>
<dbReference type="EMBL" id="FNIX01000022">
    <property type="protein sequence ID" value="SDP93700.1"/>
    <property type="molecule type" value="Genomic_DNA"/>
</dbReference>
<evidence type="ECO:0000313" key="7">
    <source>
        <dbReference type="EMBL" id="SDP93700.1"/>
    </source>
</evidence>
<dbReference type="InterPro" id="IPR029510">
    <property type="entry name" value="Ald_DH_CS_GLU"/>
</dbReference>
<organism evidence="7 8">
    <name type="scientific">Lentzea jiangxiensis</name>
    <dbReference type="NCBI Taxonomy" id="641025"/>
    <lineage>
        <taxon>Bacteria</taxon>
        <taxon>Bacillati</taxon>
        <taxon>Actinomycetota</taxon>
        <taxon>Actinomycetes</taxon>
        <taxon>Pseudonocardiales</taxon>
        <taxon>Pseudonocardiaceae</taxon>
        <taxon>Lentzea</taxon>
    </lineage>
</organism>
<dbReference type="SUPFAM" id="SSF53720">
    <property type="entry name" value="ALDH-like"/>
    <property type="match status" value="1"/>
</dbReference>
<keyword evidence="2 5" id="KW-0560">Oxidoreductase</keyword>
<gene>
    <name evidence="7" type="ORF">SAMN05421507_12282</name>
</gene>
<sequence length="491" mass="53345">MENTRDRKWNFRRHKQFIGGEWLTGSTDKVLVDRNPFDGSIVAEFTCASVADVDKAYRAAQRVRSDWDGVSPDDKRAVFERAVSYVEEHTPEIVDLIIDELGGTRLKAHFEIGLVLGMLEEAGTFPARMDVQNLRSPDPDRENRVYREPVGVVGVISPFNFPFFLGMKSVAPALAAGNGVVLKPHEDTPIAGGTLIAEVFEAAGLPAGLLNVVITEIPVIGDAFVEHPVPRAISFTGSTEVGRHVAEVAVRDFKKPILELGGNSALIVLADADLDVAVNAAVFSRFTHQGQVCMSANRVLVHRDVFDEFASRYVAKAASLPVGDPRDPDTVLGPLINRRQADRLAEQVEQGIAEGARVLLRGEVDGTLFHPTVLTGVTPEMSVMREELFGPVACLVPFDTEDEAVAIANDTPFGLSGAVHTSDLDKGVELAKRLHTGMVHINDSTIADEPNVPFGGEKQSGFGRMNGDSSLDAFTTLKWISVNRGRARFPY</sequence>
<keyword evidence="3" id="KW-0520">NAD</keyword>
<proteinExistence type="inferred from homology"/>
<dbReference type="InterPro" id="IPR015590">
    <property type="entry name" value="Aldehyde_DH_dom"/>
</dbReference>
<protein>
    <submittedName>
        <fullName evidence="7">Aldehyde dehydrogenase (NAD+)</fullName>
    </submittedName>
</protein>
<dbReference type="STRING" id="641025.SAMN05421507_12282"/>
<dbReference type="InterPro" id="IPR016162">
    <property type="entry name" value="Ald_DH_N"/>
</dbReference>
<keyword evidence="8" id="KW-1185">Reference proteome</keyword>
<dbReference type="PROSITE" id="PS00687">
    <property type="entry name" value="ALDEHYDE_DEHYDR_GLU"/>
    <property type="match status" value="1"/>
</dbReference>
<evidence type="ECO:0000256" key="5">
    <source>
        <dbReference type="RuleBase" id="RU003345"/>
    </source>
</evidence>
<reference evidence="8" key="1">
    <citation type="submission" date="2016-10" db="EMBL/GenBank/DDBJ databases">
        <authorList>
            <person name="Varghese N."/>
            <person name="Submissions S."/>
        </authorList>
    </citation>
    <scope>NUCLEOTIDE SEQUENCE [LARGE SCALE GENOMIC DNA]</scope>
    <source>
        <strain evidence="8">CGMCC 4.6609</strain>
    </source>
</reference>
<dbReference type="Gene3D" id="3.40.309.10">
    <property type="entry name" value="Aldehyde Dehydrogenase, Chain A, domain 2"/>
    <property type="match status" value="1"/>
</dbReference>
<dbReference type="OrthoDB" id="3802174at2"/>
<feature type="active site" evidence="4">
    <location>
        <position position="259"/>
    </location>
</feature>
<evidence type="ECO:0000259" key="6">
    <source>
        <dbReference type="Pfam" id="PF00171"/>
    </source>
</evidence>
<dbReference type="AlphaFoldDB" id="A0A1H0WST8"/>
<dbReference type="FunFam" id="3.40.309.10:FF:000009">
    <property type="entry name" value="Aldehyde dehydrogenase A"/>
    <property type="match status" value="1"/>
</dbReference>
<dbReference type="PANTHER" id="PTHR42986:SF1">
    <property type="entry name" value="BENZALDEHYDE DEHYDROGENASE YFMT"/>
    <property type="match status" value="1"/>
</dbReference>
<dbReference type="InterPro" id="IPR016163">
    <property type="entry name" value="Ald_DH_C"/>
</dbReference>
<evidence type="ECO:0000256" key="1">
    <source>
        <dbReference type="ARBA" id="ARBA00009986"/>
    </source>
</evidence>
<evidence type="ECO:0000313" key="8">
    <source>
        <dbReference type="Proteomes" id="UP000199691"/>
    </source>
</evidence>
<dbReference type="PANTHER" id="PTHR42986">
    <property type="entry name" value="BENZALDEHYDE DEHYDROGENASE YFMT"/>
    <property type="match status" value="1"/>
</dbReference>
<evidence type="ECO:0000256" key="2">
    <source>
        <dbReference type="ARBA" id="ARBA00023002"/>
    </source>
</evidence>
<dbReference type="GO" id="GO:0016620">
    <property type="term" value="F:oxidoreductase activity, acting on the aldehyde or oxo group of donors, NAD or NADP as acceptor"/>
    <property type="evidence" value="ECO:0007669"/>
    <property type="project" value="InterPro"/>
</dbReference>
<dbReference type="InterPro" id="IPR016161">
    <property type="entry name" value="Ald_DH/histidinol_DH"/>
</dbReference>
<dbReference type="RefSeq" id="WP_090104020.1">
    <property type="nucleotide sequence ID" value="NZ_FNIX01000022.1"/>
</dbReference>